<accession>A0AAV2F9R1</accession>
<keyword evidence="2" id="KW-1185">Reference proteome</keyword>
<organism evidence="1 2">
    <name type="scientific">Linum trigynum</name>
    <dbReference type="NCBI Taxonomy" id="586398"/>
    <lineage>
        <taxon>Eukaryota</taxon>
        <taxon>Viridiplantae</taxon>
        <taxon>Streptophyta</taxon>
        <taxon>Embryophyta</taxon>
        <taxon>Tracheophyta</taxon>
        <taxon>Spermatophyta</taxon>
        <taxon>Magnoliopsida</taxon>
        <taxon>eudicotyledons</taxon>
        <taxon>Gunneridae</taxon>
        <taxon>Pentapetalae</taxon>
        <taxon>rosids</taxon>
        <taxon>fabids</taxon>
        <taxon>Malpighiales</taxon>
        <taxon>Linaceae</taxon>
        <taxon>Linum</taxon>
    </lineage>
</organism>
<gene>
    <name evidence="1" type="ORF">LTRI10_LOCUS35217</name>
</gene>
<evidence type="ECO:0000313" key="1">
    <source>
        <dbReference type="EMBL" id="CAL1394734.1"/>
    </source>
</evidence>
<dbReference type="Proteomes" id="UP001497516">
    <property type="component" value="Chromosome 6"/>
</dbReference>
<evidence type="ECO:0000313" key="2">
    <source>
        <dbReference type="Proteomes" id="UP001497516"/>
    </source>
</evidence>
<name>A0AAV2F9R1_9ROSI</name>
<sequence>MPPSPFKINRFLLSHPWSSVLGIRRFLLLLFLPAGELQLGKIDLSDNLIMLLANTPFIKTAIRTHLCKELQLLSKWASPSPPPTSSSSVGPNLASLAIYLSKSVTMASFEVLIDELGCLVAIVHSFPDLELGAQAYLSSENGDVLHPSSLVFGMGRGE</sequence>
<reference evidence="1 2" key="1">
    <citation type="submission" date="2024-04" db="EMBL/GenBank/DDBJ databases">
        <authorList>
            <person name="Fracassetti M."/>
        </authorList>
    </citation>
    <scope>NUCLEOTIDE SEQUENCE [LARGE SCALE GENOMIC DNA]</scope>
</reference>
<protein>
    <submittedName>
        <fullName evidence="1">Uncharacterized protein</fullName>
    </submittedName>
</protein>
<dbReference type="AlphaFoldDB" id="A0AAV2F9R1"/>
<proteinExistence type="predicted"/>
<dbReference type="EMBL" id="OZ034819">
    <property type="protein sequence ID" value="CAL1394734.1"/>
    <property type="molecule type" value="Genomic_DNA"/>
</dbReference>